<accession>A0A7V8K7N8</accession>
<comment type="caution">
    <text evidence="1">The sequence shown here is derived from an EMBL/GenBank/DDBJ whole genome shotgun (WGS) entry which is preliminary data.</text>
</comment>
<dbReference type="Proteomes" id="UP000462066">
    <property type="component" value="Unassembled WGS sequence"/>
</dbReference>
<reference evidence="1 2" key="1">
    <citation type="submission" date="2017-10" db="EMBL/GenBank/DDBJ databases">
        <title>Whole genome sequencing of Pseudoxanthomonas broegbernensis DSM 12573(T).</title>
        <authorList>
            <person name="Kumar S."/>
            <person name="Bansal K."/>
            <person name="Kaur A."/>
            <person name="Patil P."/>
            <person name="Sharma S."/>
            <person name="Patil P.B."/>
        </authorList>
    </citation>
    <scope>NUCLEOTIDE SEQUENCE [LARGE SCALE GENOMIC DNA]</scope>
    <source>
        <strain evidence="1 2">DSM 12573</strain>
    </source>
</reference>
<sequence>MAPGRWPVMRPASYVPSIEKAHGKPVAHWLRGLDAMKERKHMEQAAHLEEAHKLGHGYATALVAYPRAQRQA</sequence>
<evidence type="ECO:0000313" key="1">
    <source>
        <dbReference type="EMBL" id="KAF1687328.1"/>
    </source>
</evidence>
<dbReference type="Pfam" id="PF14117">
    <property type="entry name" value="DUF4287"/>
    <property type="match status" value="1"/>
</dbReference>
<dbReference type="RefSeq" id="WP_162310346.1">
    <property type="nucleotide sequence ID" value="NZ_MWIP01000003.1"/>
</dbReference>
<dbReference type="AlphaFoldDB" id="A0A7V8K7N8"/>
<evidence type="ECO:0008006" key="3">
    <source>
        <dbReference type="Google" id="ProtNLM"/>
    </source>
</evidence>
<dbReference type="EMBL" id="MWIP01000003">
    <property type="protein sequence ID" value="KAF1687328.1"/>
    <property type="molecule type" value="Genomic_DNA"/>
</dbReference>
<gene>
    <name evidence="1" type="ORF">B1992_04955</name>
</gene>
<evidence type="ECO:0000313" key="2">
    <source>
        <dbReference type="Proteomes" id="UP000462066"/>
    </source>
</evidence>
<keyword evidence="2" id="KW-1185">Reference proteome</keyword>
<proteinExistence type="predicted"/>
<protein>
    <recommendedName>
        <fullName evidence="3">DUF4287 domain-containing protein</fullName>
    </recommendedName>
</protein>
<dbReference type="InterPro" id="IPR025629">
    <property type="entry name" value="DUF4287"/>
</dbReference>
<organism evidence="1 2">
    <name type="scientific">Pseudoxanthomonas broegbernensis</name>
    <dbReference type="NCBI Taxonomy" id="83619"/>
    <lineage>
        <taxon>Bacteria</taxon>
        <taxon>Pseudomonadati</taxon>
        <taxon>Pseudomonadota</taxon>
        <taxon>Gammaproteobacteria</taxon>
        <taxon>Lysobacterales</taxon>
        <taxon>Lysobacteraceae</taxon>
        <taxon>Pseudoxanthomonas</taxon>
    </lineage>
</organism>
<name>A0A7V8K7N8_9GAMM</name>